<proteinExistence type="predicted"/>
<gene>
    <name evidence="2" type="ORF">GCM10009118_14200</name>
</gene>
<keyword evidence="3" id="KW-1185">Reference proteome</keyword>
<organism evidence="2 3">
    <name type="scientific">Wandonia haliotis</name>
    <dbReference type="NCBI Taxonomy" id="574963"/>
    <lineage>
        <taxon>Bacteria</taxon>
        <taxon>Pseudomonadati</taxon>
        <taxon>Bacteroidota</taxon>
        <taxon>Flavobacteriia</taxon>
        <taxon>Flavobacteriales</taxon>
        <taxon>Crocinitomicaceae</taxon>
        <taxon>Wandonia</taxon>
    </lineage>
</organism>
<dbReference type="RefSeq" id="WP_343786027.1">
    <property type="nucleotide sequence ID" value="NZ_BAAAFH010000007.1"/>
</dbReference>
<accession>A0ABP3Y5Z7</accession>
<name>A0ABP3Y5Z7_9FLAO</name>
<comment type="caution">
    <text evidence="2">The sequence shown here is derived from an EMBL/GenBank/DDBJ whole genome shotgun (WGS) entry which is preliminary data.</text>
</comment>
<dbReference type="EMBL" id="BAAAFH010000007">
    <property type="protein sequence ID" value="GAA0875012.1"/>
    <property type="molecule type" value="Genomic_DNA"/>
</dbReference>
<evidence type="ECO:0000313" key="2">
    <source>
        <dbReference type="EMBL" id="GAA0875012.1"/>
    </source>
</evidence>
<keyword evidence="1" id="KW-0472">Membrane</keyword>
<evidence type="ECO:0000313" key="3">
    <source>
        <dbReference type="Proteomes" id="UP001501126"/>
    </source>
</evidence>
<evidence type="ECO:0008006" key="4">
    <source>
        <dbReference type="Google" id="ProtNLM"/>
    </source>
</evidence>
<sequence>MKNRWIYGTGITAAFVLLASVVFILFAVKTESPTLTRSLVRENAEYVAEFHPAYFLRHAILSPVLDTTLTEEERLIFKMDEEMLQETSSGINLLSPFYFSYRKEKNEPLYLLYFSLSSVTDFVAFSKRQENVLSGFVFHNNAYSGVVAYSPTLPEQEITALLEKEFSPSGSGEESFFNREEKQQENPSPFLLYSKEKKATQLGYHVAENKITFSGSLSSPYDFTPISTVLKKDPRAFYLATATNQASKDLLTPYIRDYVSVDFWESVRGVEMNYYGVLINPKTKKPEPVFSLHLHYLGYTGEKLLPENIQYSSDSSSIDLAGKIQLSVQDSGSVFSLYNAPFTHISSGKPVIFAVSGIPQTVLRIDEPFKSVALGLYPELRALDRFTAAFEQLDCQLTLQNGVLSIHQEATFKPGINPFFELFYLARKTIR</sequence>
<evidence type="ECO:0000256" key="1">
    <source>
        <dbReference type="SAM" id="Phobius"/>
    </source>
</evidence>
<reference evidence="3" key="1">
    <citation type="journal article" date="2019" name="Int. J. Syst. Evol. Microbiol.">
        <title>The Global Catalogue of Microorganisms (GCM) 10K type strain sequencing project: providing services to taxonomists for standard genome sequencing and annotation.</title>
        <authorList>
            <consortium name="The Broad Institute Genomics Platform"/>
            <consortium name="The Broad Institute Genome Sequencing Center for Infectious Disease"/>
            <person name="Wu L."/>
            <person name="Ma J."/>
        </authorList>
    </citation>
    <scope>NUCLEOTIDE SEQUENCE [LARGE SCALE GENOMIC DNA]</scope>
    <source>
        <strain evidence="3">JCM 16083</strain>
    </source>
</reference>
<keyword evidence="1" id="KW-1133">Transmembrane helix</keyword>
<feature type="transmembrane region" description="Helical" evidence="1">
    <location>
        <begin position="6"/>
        <end position="28"/>
    </location>
</feature>
<keyword evidence="1" id="KW-0812">Transmembrane</keyword>
<dbReference type="Proteomes" id="UP001501126">
    <property type="component" value="Unassembled WGS sequence"/>
</dbReference>
<protein>
    <recommendedName>
        <fullName evidence="4">DUF4825 domain-containing protein</fullName>
    </recommendedName>
</protein>